<keyword evidence="1" id="KW-0732">Signal</keyword>
<evidence type="ECO:0008006" key="4">
    <source>
        <dbReference type="Google" id="ProtNLM"/>
    </source>
</evidence>
<feature type="chain" id="PRO_5015441861" description="Lipoprotein" evidence="1">
    <location>
        <begin position="22"/>
        <end position="168"/>
    </location>
</feature>
<accession>A0A2S9YPI6</accession>
<dbReference type="PROSITE" id="PS51257">
    <property type="entry name" value="PROKAR_LIPOPROTEIN"/>
    <property type="match status" value="1"/>
</dbReference>
<dbReference type="AlphaFoldDB" id="A0A2S9YPI6"/>
<organism evidence="2 3">
    <name type="scientific">Enhygromyxa salina</name>
    <dbReference type="NCBI Taxonomy" id="215803"/>
    <lineage>
        <taxon>Bacteria</taxon>
        <taxon>Pseudomonadati</taxon>
        <taxon>Myxococcota</taxon>
        <taxon>Polyangia</taxon>
        <taxon>Nannocystales</taxon>
        <taxon>Nannocystaceae</taxon>
        <taxon>Enhygromyxa</taxon>
    </lineage>
</organism>
<dbReference type="EMBL" id="PVNL01000062">
    <property type="protein sequence ID" value="PRQ06969.1"/>
    <property type="molecule type" value="Genomic_DNA"/>
</dbReference>
<evidence type="ECO:0000313" key="2">
    <source>
        <dbReference type="EMBL" id="PRQ06969.1"/>
    </source>
</evidence>
<proteinExistence type="predicted"/>
<dbReference type="OrthoDB" id="9829541at2"/>
<gene>
    <name evidence="2" type="ORF">ENSA7_33030</name>
</gene>
<dbReference type="Proteomes" id="UP000238823">
    <property type="component" value="Unassembled WGS sequence"/>
</dbReference>
<protein>
    <recommendedName>
        <fullName evidence="4">Lipoprotein</fullName>
    </recommendedName>
</protein>
<dbReference type="RefSeq" id="WP_106090302.1">
    <property type="nucleotide sequence ID" value="NZ_PVNL01000062.1"/>
</dbReference>
<evidence type="ECO:0000313" key="3">
    <source>
        <dbReference type="Proteomes" id="UP000238823"/>
    </source>
</evidence>
<comment type="caution">
    <text evidence="2">The sequence shown here is derived from an EMBL/GenBank/DDBJ whole genome shotgun (WGS) entry which is preliminary data.</text>
</comment>
<evidence type="ECO:0000256" key="1">
    <source>
        <dbReference type="SAM" id="SignalP"/>
    </source>
</evidence>
<reference evidence="2 3" key="1">
    <citation type="submission" date="2018-03" db="EMBL/GenBank/DDBJ databases">
        <title>Draft Genome Sequences of the Obligatory Marine Myxobacteria Enhygromyxa salina SWB007.</title>
        <authorList>
            <person name="Poehlein A."/>
            <person name="Moghaddam J.A."/>
            <person name="Harms H."/>
            <person name="Alanjari M."/>
            <person name="Koenig G.M."/>
            <person name="Daniel R."/>
            <person name="Schaeberle T.F."/>
        </authorList>
    </citation>
    <scope>NUCLEOTIDE SEQUENCE [LARGE SCALE GENOMIC DNA]</scope>
    <source>
        <strain evidence="2 3">SWB007</strain>
    </source>
</reference>
<sequence>MRQLSLCLATSVFAGSLLGCAALRQNMRGQELSYRGAWHCGGGACKPSEMVKSTSGTRDGTVNINTVKLDPKAGMAFTAAAPFEQLVATVTDCKGKQVSVPERDIVRPGKHGLSDQDARESWIVWVDPTALSKLERGAGSCAVWKVEATATWADGVTYSLTAGVDLRR</sequence>
<feature type="signal peptide" evidence="1">
    <location>
        <begin position="1"/>
        <end position="21"/>
    </location>
</feature>
<name>A0A2S9YPI6_9BACT</name>